<dbReference type="Proteomes" id="UP001596274">
    <property type="component" value="Unassembled WGS sequence"/>
</dbReference>
<evidence type="ECO:0000313" key="2">
    <source>
        <dbReference type="EMBL" id="MFC6770298.1"/>
    </source>
</evidence>
<dbReference type="EMBL" id="JBHSWT010000043">
    <property type="protein sequence ID" value="MFC6770298.1"/>
    <property type="molecule type" value="Genomic_DNA"/>
</dbReference>
<gene>
    <name evidence="2" type="ORF">ACFQDD_01950</name>
</gene>
<accession>A0ABD5T462</accession>
<evidence type="ECO:0008006" key="4">
    <source>
        <dbReference type="Google" id="ProtNLM"/>
    </source>
</evidence>
<keyword evidence="3" id="KW-1185">Reference proteome</keyword>
<evidence type="ECO:0000313" key="3">
    <source>
        <dbReference type="Proteomes" id="UP001596274"/>
    </source>
</evidence>
<reference evidence="2 3" key="1">
    <citation type="journal article" date="2019" name="Int. J. Syst. Evol. Microbiol.">
        <title>The Global Catalogue of Microorganisms (GCM) 10K type strain sequencing project: providing services to taxonomists for standard genome sequencing and annotation.</title>
        <authorList>
            <consortium name="The Broad Institute Genomics Platform"/>
            <consortium name="The Broad Institute Genome Sequencing Center for Infectious Disease"/>
            <person name="Wu L."/>
            <person name="Ma J."/>
        </authorList>
    </citation>
    <scope>NUCLEOTIDE SEQUENCE [LARGE SCALE GENOMIC DNA]</scope>
    <source>
        <strain evidence="2 3">PJ61</strain>
    </source>
</reference>
<name>A0ABD5T462_9EURY</name>
<evidence type="ECO:0000256" key="1">
    <source>
        <dbReference type="SAM" id="MobiDB-lite"/>
    </source>
</evidence>
<sequence>MNPETDTRQSHTWCPNPETGLTGDQYLPEEIAQHVDDLSDAHTPGVYVVELSIPDTSSYETYTRLWLAQHDSVAGYVESIAASDRLLYVGAAKNVYERLREHLDKPNRSTAVAEVFPIHSVSELVLFDTPTEAFDAEQGIAMDLANDEPAAHVHSR</sequence>
<organism evidence="2 3">
    <name type="scientific">Halorubrum pallidum</name>
    <dbReference type="NCBI Taxonomy" id="1526114"/>
    <lineage>
        <taxon>Archaea</taxon>
        <taxon>Methanobacteriati</taxon>
        <taxon>Methanobacteriota</taxon>
        <taxon>Stenosarchaea group</taxon>
        <taxon>Halobacteria</taxon>
        <taxon>Halobacteriales</taxon>
        <taxon>Haloferacaceae</taxon>
        <taxon>Halorubrum</taxon>
    </lineage>
</organism>
<proteinExistence type="predicted"/>
<feature type="region of interest" description="Disordered" evidence="1">
    <location>
        <begin position="1"/>
        <end position="22"/>
    </location>
</feature>
<dbReference type="AlphaFoldDB" id="A0ABD5T462"/>
<comment type="caution">
    <text evidence="2">The sequence shown here is derived from an EMBL/GenBank/DDBJ whole genome shotgun (WGS) entry which is preliminary data.</text>
</comment>
<protein>
    <recommendedName>
        <fullName evidence="4">GIY-YIG nuclease family protein</fullName>
    </recommendedName>
</protein>